<dbReference type="GO" id="GO:0007005">
    <property type="term" value="P:mitochondrion organization"/>
    <property type="evidence" value="ECO:0007669"/>
    <property type="project" value="TreeGrafter"/>
</dbReference>
<keyword evidence="9" id="KW-1185">Reference proteome</keyword>
<dbReference type="PROSITE" id="PS51704">
    <property type="entry name" value="GP_PDE"/>
    <property type="match status" value="1"/>
</dbReference>
<evidence type="ECO:0000259" key="6">
    <source>
        <dbReference type="PROSITE" id="PS51382"/>
    </source>
</evidence>
<keyword evidence="2" id="KW-0677">Repeat</keyword>
<dbReference type="CDD" id="cd13969">
    <property type="entry name" value="ADCK1-like"/>
    <property type="match status" value="1"/>
</dbReference>
<reference evidence="8 9" key="1">
    <citation type="journal article" date="2010" name="Genome Biol.">
        <title>A first genome assembly of the barley fungal pathogen Pyrenophora teres f. teres.</title>
        <authorList>
            <person name="Ellwood S.R."/>
            <person name="Liu Z."/>
            <person name="Syme R.A."/>
            <person name="Lai Z."/>
            <person name="Hane J.K."/>
            <person name="Keiper F."/>
            <person name="Moffat C.S."/>
            <person name="Oliver R.P."/>
            <person name="Friesen T.L."/>
        </authorList>
    </citation>
    <scope>NUCLEOTIDE SEQUENCE [LARGE SCALE GENOMIC DNA]</scope>
    <source>
        <strain evidence="8 9">0-1</strain>
    </source>
</reference>
<sequence length="1630" mass="182322">MDYLQPHPLVVLKKKPSSTSLASKEDTTDSARFSRKFGKHIQKRQLEIPEYAASFVDYKALKKLIKKLSATPIIPPQSDSSHHDALDPQTSLQANKATFFFRVERELEKVNTFYLQKEAELRLRLTTLLDKKRVMQQHPQSVSKTSSRYVALEEGLKQFSMDLNKLEQFVEVNETAFSKILKKWDKTSKSKEKQLYLSRAVEVQPCFNREVISTLSDQATQALLDFSGWAEGEGVQAPHPATEPRVSEPAFEAKLELDNQFVQAINTANQSKIEECLARLSTLPDASDHISRAFLSTVAEAPESALRTLLNSGLVNLQQEDEINERNCLHKSAISGRIEVLKLGLSSNVDVHATDVYGRIPLHYACMHGHVELVQELINTASDTVNFRDQDSFTPLIHAIVHSKLACVEILLSRGADLTRLGPGEHVPLNLACQYASLEILELLLQRSAEMLSDAEGLFPQHLVARSGKAPEALLMLQKYGADLNQPDKLYQWTPLFHAASEGHVECLKTLLQCGVDVDIVDEKGLSAMYYATWEGHLECMRLLASVGRGVGLATQKQVSPKIPSQLSSSMPGPMDIEGDADGIPEFILPPPIIPFRRYGHNFLDTKTFVVISFEKVGKDAIRFYDESKYPAARLTISSKSSDLIPRNILLPIQDEFKIISFQIENLDTFSIDFDVYPTIGSKVIARSVASSKVFTERSKSTGRWHLELFDPRLRAIGRVTFEFQVVKPFHGIPLEITHFATYWKATSQLDSQPHTLITGSSLSGEYVRLFVQLTADGIPVLHPRWKVSHHGLEVPVNILTYGQFAAIGAQQTAEAADKLSAELSKTGPNNIPNIYQILASSFITLNDALAALPAHIHVELHVLFPSRLEEESLKLGPTLDMNAFADKILSVVFEHARQLRERGAGEIDGTLRSVLFTSFNQDICTVINWKQPNYPVLLCNELGADSPRSSSGNTNIVQSSGRTTTSVKEAVQIARDNNFMGLICSSRLLSLAPALIESIKTAGLVLVTDITDSSTEGAIQSESLHVANPRRQNTPDGVDGYLKGNGGLWQQRGARLAQDAFRGRIDVQRTFATQANETIQATAKAAGRSAKSSKRRRRLLIAGGGLAIGTAVVTVNEDAKHAYVAAQRSYRVAETLVLNIRDYRDVLKRDQEPDYNEQLKACHLRCAKRTLRTLEKNGSIFIKLGQHLSSMNYLLPIEWCDTFIPLQDKCPVSSFESIQDMCRQDTGLEISDFFSEFEQQPIGAASLAQVHRATVRETGQKVAVKVQHPALDEWARLDLALTSFSFATLKRWFPEYDLTWLSEEMEVSLPQELDFALEGKNAMRAREYFSHVHEVPVVIPQVLWAKRRMLVMEYVSGFRTDDLKSLDEHGIDRDEVSAALARIFNEMIFGRDAPLHCDPHGGNIAIRYNPSRKGKTNFDVVLYDHGLYRDIPLPLRRNYAKLWLAVLDADEDGMRKYAYEVAGIKDEHFPLFASAITGRDYTVLAKKEGGAGGVTTTRTSEEKKVIGDALGEGLLENLIELLGQVPRVILLILKTNDLTRSLDEGLHTRQGPMRTFLILARYASRTVYEECLDNLNGSVLWPSNFFSWLGAWTRHMRVEMQLSSYETYLKLRALLGMRKIEIADSFREG</sequence>
<dbReference type="Gene3D" id="1.25.40.20">
    <property type="entry name" value="Ankyrin repeat-containing domain"/>
    <property type="match status" value="2"/>
</dbReference>
<dbReference type="GO" id="GO:0004190">
    <property type="term" value="F:aspartic-type endopeptidase activity"/>
    <property type="evidence" value="ECO:0007669"/>
    <property type="project" value="InterPro"/>
</dbReference>
<feature type="domain" description="GP-PDE" evidence="7">
    <location>
        <begin position="737"/>
        <end position="1043"/>
    </location>
</feature>
<accession>E3RQV4</accession>
<dbReference type="Gene3D" id="3.20.20.190">
    <property type="entry name" value="Phosphatidylinositol (PI) phosphodiesterase"/>
    <property type="match status" value="1"/>
</dbReference>
<evidence type="ECO:0000313" key="9">
    <source>
        <dbReference type="Proteomes" id="UP000001067"/>
    </source>
</evidence>
<dbReference type="InterPro" id="IPR051130">
    <property type="entry name" value="Mito_struct-func_regulator"/>
</dbReference>
<dbReference type="PROSITE" id="PS51382">
    <property type="entry name" value="SPX"/>
    <property type="match status" value="1"/>
</dbReference>
<dbReference type="InterPro" id="IPR045307">
    <property type="entry name" value="ADCK1_dom"/>
</dbReference>
<dbReference type="eggNOG" id="KOG0504">
    <property type="taxonomic scope" value="Eukaryota"/>
</dbReference>
<dbReference type="Pfam" id="PF03009">
    <property type="entry name" value="GDPD"/>
    <property type="match status" value="1"/>
</dbReference>
<dbReference type="PANTHER" id="PTHR43173:SF19">
    <property type="entry name" value="AARF DOMAIN-CONTAINING PROTEIN KINASE 1"/>
    <property type="match status" value="1"/>
</dbReference>
<dbReference type="GO" id="GO:0006629">
    <property type="term" value="P:lipid metabolic process"/>
    <property type="evidence" value="ECO:0007669"/>
    <property type="project" value="InterPro"/>
</dbReference>
<dbReference type="InterPro" id="IPR017946">
    <property type="entry name" value="PLC-like_Pdiesterase_TIM-brl"/>
</dbReference>
<feature type="repeat" description="ANK" evidence="4">
    <location>
        <begin position="456"/>
        <end position="489"/>
    </location>
</feature>
<dbReference type="Pfam" id="PF03109">
    <property type="entry name" value="ABC1"/>
    <property type="match status" value="1"/>
</dbReference>
<keyword evidence="3 4" id="KW-0040">ANK repeat</keyword>
<name>E3RQV4_PYRTT</name>
<dbReference type="InterPro" id="IPR002110">
    <property type="entry name" value="Ankyrin_rpt"/>
</dbReference>
<dbReference type="eggNOG" id="KOG2421">
    <property type="taxonomic scope" value="Eukaryota"/>
</dbReference>
<dbReference type="PRINTS" id="PR01415">
    <property type="entry name" value="ANKYRIN"/>
</dbReference>
<dbReference type="PROSITE" id="PS50088">
    <property type="entry name" value="ANK_REPEAT"/>
    <property type="match status" value="4"/>
</dbReference>
<dbReference type="InterPro" id="IPR036770">
    <property type="entry name" value="Ankyrin_rpt-contain_sf"/>
</dbReference>
<feature type="repeat" description="ANK" evidence="4">
    <location>
        <begin position="391"/>
        <end position="423"/>
    </location>
</feature>
<dbReference type="CDD" id="cd14483">
    <property type="entry name" value="SPX_PHO81_NUC-2_like"/>
    <property type="match status" value="1"/>
</dbReference>
<protein>
    <recommendedName>
        <fullName evidence="10">Ankyrin repeat protein nuc-2</fullName>
    </recommendedName>
</protein>
<dbReference type="SMART" id="SM00248">
    <property type="entry name" value="ANK"/>
    <property type="match status" value="7"/>
</dbReference>
<dbReference type="HOGENOM" id="CLU_003326_0_0_1"/>
<dbReference type="InterPro" id="IPR011009">
    <property type="entry name" value="Kinase-like_dom_sf"/>
</dbReference>
<dbReference type="InterPro" id="IPR004331">
    <property type="entry name" value="SPX_dom"/>
</dbReference>
<dbReference type="OrthoDB" id="1577640at2759"/>
<dbReference type="Pfam" id="PF03105">
    <property type="entry name" value="SPX"/>
    <property type="match status" value="1"/>
</dbReference>
<proteinExistence type="inferred from homology"/>
<dbReference type="InterPro" id="IPR057506">
    <property type="entry name" value="C2_GPCPD1"/>
</dbReference>
<dbReference type="SUPFAM" id="SSF48403">
    <property type="entry name" value="Ankyrin repeat"/>
    <property type="match status" value="1"/>
</dbReference>
<dbReference type="SUPFAM" id="SSF51695">
    <property type="entry name" value="PLC-like phosphodiesterases"/>
    <property type="match status" value="1"/>
</dbReference>
<evidence type="ECO:0000256" key="1">
    <source>
        <dbReference type="ARBA" id="ARBA00009670"/>
    </source>
</evidence>
<dbReference type="EMBL" id="GL534561">
    <property type="protein sequence ID" value="EFQ91900.1"/>
    <property type="molecule type" value="Genomic_DNA"/>
</dbReference>
<dbReference type="PROSITE" id="PS50175">
    <property type="entry name" value="ASP_PROT_RETROV"/>
    <property type="match status" value="1"/>
</dbReference>
<dbReference type="Proteomes" id="UP000001067">
    <property type="component" value="Unassembled WGS sequence"/>
</dbReference>
<dbReference type="GO" id="GO:0006508">
    <property type="term" value="P:proteolysis"/>
    <property type="evidence" value="ECO:0007669"/>
    <property type="project" value="InterPro"/>
</dbReference>
<dbReference type="STRING" id="861557.E3RQV4"/>
<evidence type="ECO:0000259" key="7">
    <source>
        <dbReference type="PROSITE" id="PS51704"/>
    </source>
</evidence>
<dbReference type="GO" id="GO:0055088">
    <property type="term" value="P:lipid homeostasis"/>
    <property type="evidence" value="ECO:0007669"/>
    <property type="project" value="TreeGrafter"/>
</dbReference>
<dbReference type="GO" id="GO:0005743">
    <property type="term" value="C:mitochondrial inner membrane"/>
    <property type="evidence" value="ECO:0007669"/>
    <property type="project" value="TreeGrafter"/>
</dbReference>
<dbReference type="InterPro" id="IPR030395">
    <property type="entry name" value="GP_PDE_dom"/>
</dbReference>
<evidence type="ECO:0000313" key="8">
    <source>
        <dbReference type="EMBL" id="EFQ91900.1"/>
    </source>
</evidence>
<evidence type="ECO:0000259" key="5">
    <source>
        <dbReference type="PROSITE" id="PS50175"/>
    </source>
</evidence>
<dbReference type="PROSITE" id="PS50297">
    <property type="entry name" value="ANK_REP_REGION"/>
    <property type="match status" value="3"/>
</dbReference>
<dbReference type="PANTHER" id="PTHR43173">
    <property type="entry name" value="ABC1 FAMILY PROTEIN"/>
    <property type="match status" value="1"/>
</dbReference>
<dbReference type="Pfam" id="PF25329">
    <property type="entry name" value="C2_GDE1"/>
    <property type="match status" value="1"/>
</dbReference>
<evidence type="ECO:0000256" key="2">
    <source>
        <dbReference type="ARBA" id="ARBA00022737"/>
    </source>
</evidence>
<gene>
    <name evidence="8" type="ORF">PTT_11144</name>
</gene>
<feature type="repeat" description="ANK" evidence="4">
    <location>
        <begin position="357"/>
        <end position="383"/>
    </location>
</feature>
<dbReference type="SUPFAM" id="SSF56112">
    <property type="entry name" value="Protein kinase-like (PK-like)"/>
    <property type="match status" value="1"/>
</dbReference>
<dbReference type="eggNOG" id="KOG1161">
    <property type="taxonomic scope" value="Eukaryota"/>
</dbReference>
<dbReference type="KEGG" id="pte:PTT_11144"/>
<comment type="similarity">
    <text evidence="1">Belongs to the protein kinase superfamily. ADCK protein kinase family.</text>
</comment>
<evidence type="ECO:0008006" key="10">
    <source>
        <dbReference type="Google" id="ProtNLM"/>
    </source>
</evidence>
<feature type="domain" description="SPX" evidence="6">
    <location>
        <begin position="35"/>
        <end position="198"/>
    </location>
</feature>
<dbReference type="GO" id="GO:0008081">
    <property type="term" value="F:phosphoric diester hydrolase activity"/>
    <property type="evidence" value="ECO:0007669"/>
    <property type="project" value="InterPro"/>
</dbReference>
<evidence type="ECO:0000256" key="4">
    <source>
        <dbReference type="PROSITE-ProRule" id="PRU00023"/>
    </source>
</evidence>
<evidence type="ECO:0000256" key="3">
    <source>
        <dbReference type="ARBA" id="ARBA00023043"/>
    </source>
</evidence>
<organism evidence="9">
    <name type="scientific">Pyrenophora teres f. teres (strain 0-1)</name>
    <name type="common">Barley net blotch fungus</name>
    <name type="synonym">Drechslera teres f. teres</name>
    <dbReference type="NCBI Taxonomy" id="861557"/>
    <lineage>
        <taxon>Eukaryota</taxon>
        <taxon>Fungi</taxon>
        <taxon>Dikarya</taxon>
        <taxon>Ascomycota</taxon>
        <taxon>Pezizomycotina</taxon>
        <taxon>Dothideomycetes</taxon>
        <taxon>Pleosporomycetidae</taxon>
        <taxon>Pleosporales</taxon>
        <taxon>Pleosporineae</taxon>
        <taxon>Pleosporaceae</taxon>
        <taxon>Pyrenophora</taxon>
    </lineage>
</organism>
<dbReference type="eggNOG" id="KOG1235">
    <property type="taxonomic scope" value="Eukaryota"/>
</dbReference>
<dbReference type="InterPro" id="IPR001995">
    <property type="entry name" value="Peptidase_A2_cat"/>
</dbReference>
<feature type="repeat" description="ANK" evidence="4">
    <location>
        <begin position="491"/>
        <end position="523"/>
    </location>
</feature>
<dbReference type="InterPro" id="IPR004147">
    <property type="entry name" value="ABC1_dom"/>
</dbReference>
<dbReference type="Pfam" id="PF12796">
    <property type="entry name" value="Ank_2"/>
    <property type="match status" value="2"/>
</dbReference>
<feature type="domain" description="Peptidase A2" evidence="5">
    <location>
        <begin position="508"/>
        <end position="603"/>
    </location>
</feature>